<evidence type="ECO:0000313" key="3">
    <source>
        <dbReference type="Proteomes" id="UP001311799"/>
    </source>
</evidence>
<feature type="region of interest" description="Disordered" evidence="1">
    <location>
        <begin position="1"/>
        <end position="37"/>
    </location>
</feature>
<feature type="compositionally biased region" description="Basic and acidic residues" evidence="1">
    <location>
        <begin position="1"/>
        <end position="11"/>
    </location>
</feature>
<accession>A0AAV9Y1M1</accession>
<keyword evidence="3" id="KW-1185">Reference proteome</keyword>
<gene>
    <name evidence="2" type="ORF">RS030_142164</name>
</gene>
<dbReference type="EMBL" id="JAWDEY010000005">
    <property type="protein sequence ID" value="KAK6590703.1"/>
    <property type="molecule type" value="Genomic_DNA"/>
</dbReference>
<protein>
    <submittedName>
        <fullName evidence="2">Uncharacterized protein</fullName>
    </submittedName>
</protein>
<evidence type="ECO:0000256" key="1">
    <source>
        <dbReference type="SAM" id="MobiDB-lite"/>
    </source>
</evidence>
<feature type="compositionally biased region" description="Basic and acidic residues" evidence="1">
    <location>
        <begin position="20"/>
        <end position="32"/>
    </location>
</feature>
<name>A0AAV9Y1M1_9CRYT</name>
<sequence length="266" mass="29827">MGEKPENKTSDSGEALNFEDNEKKWDDTKDGNDNNVLNGSCSDSFSVGLNENINDIGARENSVVRDETTLKLDENSLNMNDDDGKGIGIDNNDYVSHPSLGGKKSPKEEYSFKSTVKSINKMRSELNNINNLIITSEKMYKSSLLSNKFIGNLFGSFKPFISGINRFTVRDKPTNPLEVTNNGICKDINIQVYGSKYLKYSTQWYILAKRRNAELVTASGCHIGNNLNQTTLNSEINRIEQTVKFRLGLQSEKSLFLYKKSSSTED</sequence>
<proteinExistence type="predicted"/>
<dbReference type="Proteomes" id="UP001311799">
    <property type="component" value="Unassembled WGS sequence"/>
</dbReference>
<organism evidence="2 3">
    <name type="scientific">Cryptosporidium xiaoi</name>
    <dbReference type="NCBI Taxonomy" id="659607"/>
    <lineage>
        <taxon>Eukaryota</taxon>
        <taxon>Sar</taxon>
        <taxon>Alveolata</taxon>
        <taxon>Apicomplexa</taxon>
        <taxon>Conoidasida</taxon>
        <taxon>Coccidia</taxon>
        <taxon>Eucoccidiorida</taxon>
        <taxon>Eimeriorina</taxon>
        <taxon>Cryptosporidiidae</taxon>
        <taxon>Cryptosporidium</taxon>
    </lineage>
</organism>
<reference evidence="2 3" key="1">
    <citation type="submission" date="2023-10" db="EMBL/GenBank/DDBJ databases">
        <title>Comparative genomics analysis reveals potential genetic determinants of host preference in Cryptosporidium xiaoi.</title>
        <authorList>
            <person name="Xiao L."/>
            <person name="Li J."/>
        </authorList>
    </citation>
    <scope>NUCLEOTIDE SEQUENCE [LARGE SCALE GENOMIC DNA]</scope>
    <source>
        <strain evidence="2 3">52996</strain>
    </source>
</reference>
<comment type="caution">
    <text evidence="2">The sequence shown here is derived from an EMBL/GenBank/DDBJ whole genome shotgun (WGS) entry which is preliminary data.</text>
</comment>
<dbReference type="AlphaFoldDB" id="A0AAV9Y1M1"/>
<evidence type="ECO:0000313" key="2">
    <source>
        <dbReference type="EMBL" id="KAK6590703.1"/>
    </source>
</evidence>